<protein>
    <submittedName>
        <fullName evidence="2">Uncharacterized protein</fullName>
    </submittedName>
</protein>
<proteinExistence type="predicted"/>
<feature type="region of interest" description="Disordered" evidence="1">
    <location>
        <begin position="135"/>
        <end position="165"/>
    </location>
</feature>
<name>A0AAV1L2Z5_9NEOP</name>
<feature type="region of interest" description="Disordered" evidence="1">
    <location>
        <begin position="197"/>
        <end position="216"/>
    </location>
</feature>
<reference evidence="2 3" key="1">
    <citation type="submission" date="2023-11" db="EMBL/GenBank/DDBJ databases">
        <authorList>
            <person name="Hedman E."/>
            <person name="Englund M."/>
            <person name="Stromberg M."/>
            <person name="Nyberg Akerstrom W."/>
            <person name="Nylinder S."/>
            <person name="Jareborg N."/>
            <person name="Kallberg Y."/>
            <person name="Kronander E."/>
        </authorList>
    </citation>
    <scope>NUCLEOTIDE SEQUENCE [LARGE SCALE GENOMIC DNA]</scope>
</reference>
<comment type="caution">
    <text evidence="2">The sequence shown here is derived from an EMBL/GenBank/DDBJ whole genome shotgun (WGS) entry which is preliminary data.</text>
</comment>
<gene>
    <name evidence="2" type="ORF">PARMNEM_LOCUS9049</name>
</gene>
<keyword evidence="3" id="KW-1185">Reference proteome</keyword>
<feature type="region of interest" description="Disordered" evidence="1">
    <location>
        <begin position="73"/>
        <end position="92"/>
    </location>
</feature>
<feature type="compositionally biased region" description="Polar residues" evidence="1">
    <location>
        <begin position="73"/>
        <end position="90"/>
    </location>
</feature>
<dbReference type="EMBL" id="CAVLGL010000082">
    <property type="protein sequence ID" value="CAK1588407.1"/>
    <property type="molecule type" value="Genomic_DNA"/>
</dbReference>
<evidence type="ECO:0000313" key="3">
    <source>
        <dbReference type="Proteomes" id="UP001314205"/>
    </source>
</evidence>
<dbReference type="Proteomes" id="UP001314205">
    <property type="component" value="Unassembled WGS sequence"/>
</dbReference>
<feature type="region of interest" description="Disordered" evidence="1">
    <location>
        <begin position="1"/>
        <end position="29"/>
    </location>
</feature>
<evidence type="ECO:0000256" key="1">
    <source>
        <dbReference type="SAM" id="MobiDB-lite"/>
    </source>
</evidence>
<sequence>MRKCLRIPASREQGRVMSGSHRLKPHGIPPHIGRAIRTLSHTSAAPPAPASPWQPLFGGGFLLPILLLRQSAPGTQGTPSSTASNYTRVTGSPIPIRRSHQARKIERSVAPAFPNPAADLVFGSIANQVRPRKVGTAAPHNTDTPLPPRPHHIRRINGAAPSESRRIGRVAHRHTNTPLPLRLLSRRSPPTHIRSWHIGPAPHHGLAKGFPFVHRG</sequence>
<accession>A0AAV1L2Z5</accession>
<organism evidence="2 3">
    <name type="scientific">Parnassius mnemosyne</name>
    <name type="common">clouded apollo</name>
    <dbReference type="NCBI Taxonomy" id="213953"/>
    <lineage>
        <taxon>Eukaryota</taxon>
        <taxon>Metazoa</taxon>
        <taxon>Ecdysozoa</taxon>
        <taxon>Arthropoda</taxon>
        <taxon>Hexapoda</taxon>
        <taxon>Insecta</taxon>
        <taxon>Pterygota</taxon>
        <taxon>Neoptera</taxon>
        <taxon>Endopterygota</taxon>
        <taxon>Lepidoptera</taxon>
        <taxon>Glossata</taxon>
        <taxon>Ditrysia</taxon>
        <taxon>Papilionoidea</taxon>
        <taxon>Papilionidae</taxon>
        <taxon>Parnassiinae</taxon>
        <taxon>Parnassini</taxon>
        <taxon>Parnassius</taxon>
        <taxon>Driopa</taxon>
    </lineage>
</organism>
<evidence type="ECO:0000313" key="2">
    <source>
        <dbReference type="EMBL" id="CAK1588407.1"/>
    </source>
</evidence>
<dbReference type="AlphaFoldDB" id="A0AAV1L2Z5"/>